<dbReference type="RefSeq" id="WP_105357801.1">
    <property type="nucleotide sequence ID" value="NZ_PUIB01000023.1"/>
</dbReference>
<accession>A0A2S8FAB3</accession>
<dbReference type="Pfam" id="PF13377">
    <property type="entry name" value="Peripla_BP_3"/>
    <property type="match status" value="1"/>
</dbReference>
<keyword evidence="2" id="KW-0238">DNA-binding</keyword>
<dbReference type="Gene3D" id="1.10.10.60">
    <property type="entry name" value="Homeodomain-like"/>
    <property type="match status" value="1"/>
</dbReference>
<organism evidence="5 6">
    <name type="scientific">Blastopirellula marina</name>
    <dbReference type="NCBI Taxonomy" id="124"/>
    <lineage>
        <taxon>Bacteria</taxon>
        <taxon>Pseudomonadati</taxon>
        <taxon>Planctomycetota</taxon>
        <taxon>Planctomycetia</taxon>
        <taxon>Pirellulales</taxon>
        <taxon>Pirellulaceae</taxon>
        <taxon>Blastopirellula</taxon>
    </lineage>
</organism>
<dbReference type="GO" id="GO:0003700">
    <property type="term" value="F:DNA-binding transcription factor activity"/>
    <property type="evidence" value="ECO:0007669"/>
    <property type="project" value="InterPro"/>
</dbReference>
<comment type="caution">
    <text evidence="5">The sequence shown here is derived from an EMBL/GenBank/DDBJ whole genome shotgun (WGS) entry which is preliminary data.</text>
</comment>
<evidence type="ECO:0000256" key="1">
    <source>
        <dbReference type="ARBA" id="ARBA00023015"/>
    </source>
</evidence>
<dbReference type="Gene3D" id="3.40.50.2300">
    <property type="match status" value="2"/>
</dbReference>
<dbReference type="PANTHER" id="PTHR30146:SF24">
    <property type="entry name" value="XYLOSE OPERON REGULATORY PROTEIN"/>
    <property type="match status" value="1"/>
</dbReference>
<dbReference type="EMBL" id="PUIB01000023">
    <property type="protein sequence ID" value="PQO29082.1"/>
    <property type="molecule type" value="Genomic_DNA"/>
</dbReference>
<reference evidence="5 6" key="1">
    <citation type="submission" date="2018-02" db="EMBL/GenBank/DDBJ databases">
        <title>Comparative genomes isolates from brazilian mangrove.</title>
        <authorList>
            <person name="Araujo J.E."/>
            <person name="Taketani R.G."/>
            <person name="Silva M.C.P."/>
            <person name="Loureco M.V."/>
            <person name="Andreote F.D."/>
        </authorList>
    </citation>
    <scope>NUCLEOTIDE SEQUENCE [LARGE SCALE GENOMIC DNA]</scope>
    <source>
        <strain evidence="5 6">NAP PRIS-MGV</strain>
    </source>
</reference>
<dbReference type="PANTHER" id="PTHR30146">
    <property type="entry name" value="LACI-RELATED TRANSCRIPTIONAL REPRESSOR"/>
    <property type="match status" value="1"/>
</dbReference>
<feature type="domain" description="HTH araC/xylS-type" evidence="4">
    <location>
        <begin position="299"/>
        <end position="397"/>
    </location>
</feature>
<dbReference type="InterPro" id="IPR018060">
    <property type="entry name" value="HTH_AraC"/>
</dbReference>
<dbReference type="GO" id="GO:0000976">
    <property type="term" value="F:transcription cis-regulatory region binding"/>
    <property type="evidence" value="ECO:0007669"/>
    <property type="project" value="TreeGrafter"/>
</dbReference>
<keyword evidence="3" id="KW-0804">Transcription</keyword>
<dbReference type="InterPro" id="IPR046335">
    <property type="entry name" value="LacI/GalR-like_sensor"/>
</dbReference>
<dbReference type="SUPFAM" id="SSF46689">
    <property type="entry name" value="Homeodomain-like"/>
    <property type="match status" value="1"/>
</dbReference>
<evidence type="ECO:0000313" key="5">
    <source>
        <dbReference type="EMBL" id="PQO29082.1"/>
    </source>
</evidence>
<dbReference type="OrthoDB" id="245552at2"/>
<dbReference type="SMART" id="SM00342">
    <property type="entry name" value="HTH_ARAC"/>
    <property type="match status" value="1"/>
</dbReference>
<dbReference type="AlphaFoldDB" id="A0A2S8FAB3"/>
<dbReference type="Pfam" id="PF12833">
    <property type="entry name" value="HTH_18"/>
    <property type="match status" value="1"/>
</dbReference>
<keyword evidence="1" id="KW-0805">Transcription regulation</keyword>
<dbReference type="Proteomes" id="UP000239388">
    <property type="component" value="Unassembled WGS sequence"/>
</dbReference>
<evidence type="ECO:0000256" key="3">
    <source>
        <dbReference type="ARBA" id="ARBA00023163"/>
    </source>
</evidence>
<proteinExistence type="predicted"/>
<dbReference type="PROSITE" id="PS01124">
    <property type="entry name" value="HTH_ARAC_FAMILY_2"/>
    <property type="match status" value="1"/>
</dbReference>
<evidence type="ECO:0000256" key="2">
    <source>
        <dbReference type="ARBA" id="ARBA00023125"/>
    </source>
</evidence>
<evidence type="ECO:0000313" key="6">
    <source>
        <dbReference type="Proteomes" id="UP000239388"/>
    </source>
</evidence>
<dbReference type="InterPro" id="IPR028082">
    <property type="entry name" value="Peripla_BP_I"/>
</dbReference>
<protein>
    <recommendedName>
        <fullName evidence="4">HTH araC/xylS-type domain-containing protein</fullName>
    </recommendedName>
</protein>
<name>A0A2S8FAB3_9BACT</name>
<gene>
    <name evidence="5" type="ORF">C5Y98_23030</name>
</gene>
<dbReference type="SUPFAM" id="SSF53822">
    <property type="entry name" value="Periplasmic binding protein-like I"/>
    <property type="match status" value="1"/>
</dbReference>
<dbReference type="InterPro" id="IPR009057">
    <property type="entry name" value="Homeodomain-like_sf"/>
</dbReference>
<sequence>MTSEKRIGVQMEIDQPYKRHVSIFAGIHRYARQQENWRLIVDDWAWRALPQRKGKELPYDGIIGRVSAEGIARANRLQVPVVNVLFRSADEDALGVFPDFEACGRARAEHLLARGFRNFGSLILGVDRANRLEASAFERTVGEVGYTSTLLHLEGPYSAVGDSDDNYRHWKRGKRQMEKWMETWKLPIGLYISDVDITRVLIELCVNRGWRIPEDVAIVAGTNEEELCTHPDPSLTSLEYPNEQIGYEAARQLDEIMNAPPAVRRRKPNSASDNILLPPVGIVARRSTDFIAIDDELMRRALRYIDENLGRPISIDDVADALLISRRKLTAEFRKNLKRTVAGEIQRLRIERVKRELYGTELTVQEIARRSGFGSLRTLNEAFMRVVGCTPREYRNSTHPFE</sequence>
<evidence type="ECO:0000259" key="4">
    <source>
        <dbReference type="PROSITE" id="PS01124"/>
    </source>
</evidence>